<gene>
    <name evidence="2" type="ORF">ATZ36_12855</name>
</gene>
<evidence type="ECO:0000256" key="1">
    <source>
        <dbReference type="SAM" id="Phobius"/>
    </source>
</evidence>
<reference evidence="2 3" key="1">
    <citation type="submission" date="2015-11" db="EMBL/GenBank/DDBJ databases">
        <title>Evidence for parallel genomic evolution in an endosymbiosis of termite gut flagellates.</title>
        <authorList>
            <person name="Zheng H."/>
        </authorList>
    </citation>
    <scope>NUCLEOTIDE SEQUENCE [LARGE SCALE GENOMIC DNA]</scope>
    <source>
        <strain evidence="2 3">CET450</strain>
    </source>
</reference>
<keyword evidence="1" id="KW-0812">Transmembrane</keyword>
<dbReference type="Pfam" id="PF07963">
    <property type="entry name" value="N_methyl"/>
    <property type="match status" value="1"/>
</dbReference>
<keyword evidence="1" id="KW-1133">Transmembrane helix</keyword>
<evidence type="ECO:0008006" key="4">
    <source>
        <dbReference type="Google" id="ProtNLM"/>
    </source>
</evidence>
<accession>A0A1E5IMN5</accession>
<organism evidence="2 3">
    <name type="scientific">Endomicrobium trichonymphae</name>
    <dbReference type="NCBI Taxonomy" id="1408204"/>
    <lineage>
        <taxon>Bacteria</taxon>
        <taxon>Pseudomonadati</taxon>
        <taxon>Elusimicrobiota</taxon>
        <taxon>Endomicrobiia</taxon>
        <taxon>Endomicrobiales</taxon>
        <taxon>Endomicrobiaceae</taxon>
        <taxon>Candidatus Endomicrobiellum</taxon>
    </lineage>
</organism>
<protein>
    <recommendedName>
        <fullName evidence="4">Prepilin-type N-terminal cleavage/methylation domain-containing protein</fullName>
    </recommendedName>
</protein>
<keyword evidence="3" id="KW-1185">Reference proteome</keyword>
<dbReference type="Proteomes" id="UP000095237">
    <property type="component" value="Unassembled WGS sequence"/>
</dbReference>
<proteinExistence type="predicted"/>
<dbReference type="Gene3D" id="3.30.700.10">
    <property type="entry name" value="Glycoprotein, Type 4 Pilin"/>
    <property type="match status" value="1"/>
</dbReference>
<sequence length="80" mass="8661">MRSEGFTLLEFVIVIIIVGILSIIAVPVYRNYIEKTKKAQNIFDVKESAAENIPLKKVLAGVSDGNVTAGKSGGRNVRVT</sequence>
<comment type="caution">
    <text evidence="2">The sequence shown here is derived from an EMBL/GenBank/DDBJ whole genome shotgun (WGS) entry which is preliminary data.</text>
</comment>
<feature type="transmembrane region" description="Helical" evidence="1">
    <location>
        <begin position="6"/>
        <end position="29"/>
    </location>
</feature>
<dbReference type="InterPro" id="IPR045584">
    <property type="entry name" value="Pilin-like"/>
</dbReference>
<name>A0A1E5IMN5_ENDTX</name>
<dbReference type="InterPro" id="IPR012902">
    <property type="entry name" value="N_methyl_site"/>
</dbReference>
<evidence type="ECO:0000313" key="3">
    <source>
        <dbReference type="Proteomes" id="UP000095237"/>
    </source>
</evidence>
<dbReference type="PROSITE" id="PS00409">
    <property type="entry name" value="PROKAR_NTER_METHYL"/>
    <property type="match status" value="1"/>
</dbReference>
<dbReference type="SUPFAM" id="SSF54523">
    <property type="entry name" value="Pili subunits"/>
    <property type="match status" value="1"/>
</dbReference>
<dbReference type="AlphaFoldDB" id="A0A1E5IMN5"/>
<dbReference type="EMBL" id="LNVX01000076">
    <property type="protein sequence ID" value="OEG71759.1"/>
    <property type="molecule type" value="Genomic_DNA"/>
</dbReference>
<evidence type="ECO:0000313" key="2">
    <source>
        <dbReference type="EMBL" id="OEG71759.1"/>
    </source>
</evidence>
<keyword evidence="1" id="KW-0472">Membrane</keyword>
<dbReference type="NCBIfam" id="TIGR02532">
    <property type="entry name" value="IV_pilin_GFxxxE"/>
    <property type="match status" value="1"/>
</dbReference>